<name>A0A445M9W8_ENSVE</name>
<dbReference type="EMBL" id="KV875483">
    <property type="protein sequence ID" value="RZR71041.1"/>
    <property type="molecule type" value="Genomic_DNA"/>
</dbReference>
<evidence type="ECO:0000256" key="1">
    <source>
        <dbReference type="SAM" id="MobiDB-lite"/>
    </source>
</evidence>
<evidence type="ECO:0000313" key="2">
    <source>
        <dbReference type="EMBL" id="RZR71041.1"/>
    </source>
</evidence>
<sequence length="137" mass="14622">MQYSATGKKRIATRLVDRKVASSVGEEEVGDEGGGSAVGGTEEGVRGDPLPNKHVRIAVVSPRAELVPIGYGSGRVNLLYVIWVKPIVPIFVLLYSAHPQALGRFAGVHWGRERNGAEVDEGAARGSTQALVKKYLT</sequence>
<dbReference type="AlphaFoldDB" id="A0A445M9W8"/>
<proteinExistence type="predicted"/>
<feature type="compositionally biased region" description="Gly residues" evidence="1">
    <location>
        <begin position="32"/>
        <end position="42"/>
    </location>
</feature>
<feature type="region of interest" description="Disordered" evidence="1">
    <location>
        <begin position="23"/>
        <end position="49"/>
    </location>
</feature>
<protein>
    <submittedName>
        <fullName evidence="2">Uncharacterized protein</fullName>
    </submittedName>
</protein>
<accession>A0A445M9W8</accession>
<gene>
    <name evidence="2" type="ORF">BHM03_00002954</name>
</gene>
<reference evidence="2" key="1">
    <citation type="journal article" date="2018" name="Data Brief">
        <title>Genome sequence data from 17 accessions of Ensete ventricosum, a staple food crop for millions in Ethiopia.</title>
        <authorList>
            <person name="Yemataw Z."/>
            <person name="Muzemil S."/>
            <person name="Ambachew D."/>
            <person name="Tripathi L."/>
            <person name="Tesfaye K."/>
            <person name="Chala A."/>
            <person name="Farbos A."/>
            <person name="O'Neill P."/>
            <person name="Moore K."/>
            <person name="Grant M."/>
            <person name="Studholme D.J."/>
        </authorList>
    </citation>
    <scope>NUCLEOTIDE SEQUENCE [LARGE SCALE GENOMIC DNA]</scope>
    <source>
        <tissue evidence="2">Leaf</tissue>
    </source>
</reference>
<dbReference type="Proteomes" id="UP000290560">
    <property type="component" value="Unassembled WGS sequence"/>
</dbReference>
<organism evidence="2">
    <name type="scientific">Ensete ventricosum</name>
    <name type="common">Abyssinian banana</name>
    <name type="synonym">Musa ensete</name>
    <dbReference type="NCBI Taxonomy" id="4639"/>
    <lineage>
        <taxon>Eukaryota</taxon>
        <taxon>Viridiplantae</taxon>
        <taxon>Streptophyta</taxon>
        <taxon>Embryophyta</taxon>
        <taxon>Tracheophyta</taxon>
        <taxon>Spermatophyta</taxon>
        <taxon>Magnoliopsida</taxon>
        <taxon>Liliopsida</taxon>
        <taxon>Zingiberales</taxon>
        <taxon>Musaceae</taxon>
        <taxon>Ensete</taxon>
    </lineage>
</organism>